<name>U4TGC4_9LACO</name>
<dbReference type="AlphaFoldDB" id="U4TGC4"/>
<dbReference type="EMBL" id="KI271613">
    <property type="protein sequence ID" value="ERL63806.1"/>
    <property type="molecule type" value="Genomic_DNA"/>
</dbReference>
<protein>
    <recommendedName>
        <fullName evidence="3">DUF2316 family protein</fullName>
    </recommendedName>
</protein>
<sequence length="103" mass="11542">MSLTPSQKAATINEFRENIKLAGLTRQEICADLGISETKLERVLNLHQKSLEDGWILKNYLLAKVEEAGQKPVPFTALKGDPEDHWFLDVEKIHNGKMTPGDA</sequence>
<dbReference type="Pfam" id="PF10078">
    <property type="entry name" value="DUF2316"/>
    <property type="match status" value="1"/>
</dbReference>
<evidence type="ECO:0000313" key="1">
    <source>
        <dbReference type="EMBL" id="ERL63806.1"/>
    </source>
</evidence>
<dbReference type="Proteomes" id="UP000030647">
    <property type="component" value="Unassembled WGS sequence"/>
</dbReference>
<proteinExistence type="predicted"/>
<evidence type="ECO:0000313" key="2">
    <source>
        <dbReference type="Proteomes" id="UP000030647"/>
    </source>
</evidence>
<dbReference type="STRING" id="1231336.L248_2166"/>
<reference evidence="2" key="1">
    <citation type="journal article" date="2013" name="Genome Announc.">
        <title>Whole-Genome Sequencing of Lactobacillus shenzhenensis Strain LY-73T.</title>
        <authorList>
            <person name="Lin Z."/>
            <person name="Liu Z."/>
            <person name="Yang R."/>
            <person name="Zou Y."/>
            <person name="Wan D."/>
            <person name="Chen J."/>
            <person name="Guo M."/>
            <person name="Zhao J."/>
            <person name="Fang C."/>
            <person name="Yang R."/>
            <person name="Liu F."/>
        </authorList>
    </citation>
    <scope>NUCLEOTIDE SEQUENCE [LARGE SCALE GENOMIC DNA]</scope>
    <source>
        <strain evidence="2">LY-73</strain>
    </source>
</reference>
<keyword evidence="2" id="KW-1185">Reference proteome</keyword>
<gene>
    <name evidence="1" type="ORF">L248_2166</name>
</gene>
<dbReference type="RefSeq" id="WP_022530920.1">
    <property type="nucleotide sequence ID" value="NZ_KI271613.1"/>
</dbReference>
<evidence type="ECO:0008006" key="3">
    <source>
        <dbReference type="Google" id="ProtNLM"/>
    </source>
</evidence>
<dbReference type="eggNOG" id="COG4367">
    <property type="taxonomic scope" value="Bacteria"/>
</dbReference>
<accession>U4TGC4</accession>
<dbReference type="HOGENOM" id="CLU_163224_1_0_9"/>
<dbReference type="InterPro" id="IPR018757">
    <property type="entry name" value="DUF2316"/>
</dbReference>
<dbReference type="OrthoDB" id="3233189at2"/>
<organism evidence="1 2">
    <name type="scientific">Schleiferilactobacillus shenzhenensis LY-73</name>
    <dbReference type="NCBI Taxonomy" id="1231336"/>
    <lineage>
        <taxon>Bacteria</taxon>
        <taxon>Bacillati</taxon>
        <taxon>Bacillota</taxon>
        <taxon>Bacilli</taxon>
        <taxon>Lactobacillales</taxon>
        <taxon>Lactobacillaceae</taxon>
        <taxon>Schleiferilactobacillus</taxon>
    </lineage>
</organism>